<proteinExistence type="predicted"/>
<keyword evidence="1" id="KW-0238">DNA-binding</keyword>
<dbReference type="EMBL" id="JAIWYP010000014">
    <property type="protein sequence ID" value="KAH3713791.1"/>
    <property type="molecule type" value="Genomic_DNA"/>
</dbReference>
<keyword evidence="5" id="KW-1185">Reference proteome</keyword>
<feature type="compositionally biased region" description="Basic and acidic residues" evidence="2">
    <location>
        <begin position="321"/>
        <end position="330"/>
    </location>
</feature>
<feature type="compositionally biased region" description="Low complexity" evidence="2">
    <location>
        <begin position="43"/>
        <end position="53"/>
    </location>
</feature>
<accession>A0A9D4BZG6</accession>
<evidence type="ECO:0000259" key="3">
    <source>
        <dbReference type="PROSITE" id="PS50118"/>
    </source>
</evidence>
<dbReference type="InterPro" id="IPR009071">
    <property type="entry name" value="HMG_box_dom"/>
</dbReference>
<reference evidence="4" key="1">
    <citation type="journal article" date="2019" name="bioRxiv">
        <title>The Genome of the Zebra Mussel, Dreissena polymorpha: A Resource for Invasive Species Research.</title>
        <authorList>
            <person name="McCartney M.A."/>
            <person name="Auch B."/>
            <person name="Kono T."/>
            <person name="Mallez S."/>
            <person name="Zhang Y."/>
            <person name="Obille A."/>
            <person name="Becker A."/>
            <person name="Abrahante J.E."/>
            <person name="Garbe J."/>
            <person name="Badalamenti J.P."/>
            <person name="Herman A."/>
            <person name="Mangelson H."/>
            <person name="Liachko I."/>
            <person name="Sullivan S."/>
            <person name="Sone E.D."/>
            <person name="Koren S."/>
            <person name="Silverstein K.A.T."/>
            <person name="Beckman K.B."/>
            <person name="Gohl D.M."/>
        </authorList>
    </citation>
    <scope>NUCLEOTIDE SEQUENCE</scope>
    <source>
        <strain evidence="4">Duluth1</strain>
        <tissue evidence="4">Whole animal</tissue>
    </source>
</reference>
<reference evidence="4" key="2">
    <citation type="submission" date="2020-11" db="EMBL/GenBank/DDBJ databases">
        <authorList>
            <person name="McCartney M.A."/>
            <person name="Auch B."/>
            <person name="Kono T."/>
            <person name="Mallez S."/>
            <person name="Becker A."/>
            <person name="Gohl D.M."/>
            <person name="Silverstein K.A.T."/>
            <person name="Koren S."/>
            <person name="Bechman K.B."/>
            <person name="Herman A."/>
            <person name="Abrahante J.E."/>
            <person name="Garbe J."/>
        </authorList>
    </citation>
    <scope>NUCLEOTIDE SEQUENCE</scope>
    <source>
        <strain evidence="4">Duluth1</strain>
        <tissue evidence="4">Whole animal</tissue>
    </source>
</reference>
<organism evidence="4 5">
    <name type="scientific">Dreissena polymorpha</name>
    <name type="common">Zebra mussel</name>
    <name type="synonym">Mytilus polymorpha</name>
    <dbReference type="NCBI Taxonomy" id="45954"/>
    <lineage>
        <taxon>Eukaryota</taxon>
        <taxon>Metazoa</taxon>
        <taxon>Spiralia</taxon>
        <taxon>Lophotrochozoa</taxon>
        <taxon>Mollusca</taxon>
        <taxon>Bivalvia</taxon>
        <taxon>Autobranchia</taxon>
        <taxon>Heteroconchia</taxon>
        <taxon>Euheterodonta</taxon>
        <taxon>Imparidentia</taxon>
        <taxon>Neoheterodontei</taxon>
        <taxon>Myida</taxon>
        <taxon>Dreissenoidea</taxon>
        <taxon>Dreissenidae</taxon>
        <taxon>Dreissena</taxon>
    </lineage>
</organism>
<feature type="region of interest" description="Disordered" evidence="2">
    <location>
        <begin position="297"/>
        <end position="380"/>
    </location>
</feature>
<name>A0A9D4BZG6_DREPO</name>
<feature type="compositionally biased region" description="Basic residues" evidence="2">
    <location>
        <begin position="365"/>
        <end position="376"/>
    </location>
</feature>
<gene>
    <name evidence="4" type="ORF">DPMN_073593</name>
</gene>
<protein>
    <recommendedName>
        <fullName evidence="3">HMG box domain-containing protein</fullName>
    </recommendedName>
</protein>
<dbReference type="Proteomes" id="UP000828390">
    <property type="component" value="Unassembled WGS sequence"/>
</dbReference>
<feature type="region of interest" description="Disordered" evidence="2">
    <location>
        <begin position="20"/>
        <end position="90"/>
    </location>
</feature>
<dbReference type="GO" id="GO:0005634">
    <property type="term" value="C:nucleus"/>
    <property type="evidence" value="ECO:0007669"/>
    <property type="project" value="UniProtKB-UniRule"/>
</dbReference>
<evidence type="ECO:0000256" key="2">
    <source>
        <dbReference type="SAM" id="MobiDB-lite"/>
    </source>
</evidence>
<keyword evidence="1" id="KW-0539">Nucleus</keyword>
<feature type="region of interest" description="Disordered" evidence="2">
    <location>
        <begin position="180"/>
        <end position="213"/>
    </location>
</feature>
<dbReference type="InterPro" id="IPR036910">
    <property type="entry name" value="HMG_box_dom_sf"/>
</dbReference>
<feature type="domain" description="HMG box" evidence="3">
    <location>
        <begin position="215"/>
        <end position="278"/>
    </location>
</feature>
<evidence type="ECO:0000313" key="4">
    <source>
        <dbReference type="EMBL" id="KAH3713791.1"/>
    </source>
</evidence>
<feature type="compositionally biased region" description="Basic and acidic residues" evidence="2">
    <location>
        <begin position="194"/>
        <end position="204"/>
    </location>
</feature>
<feature type="DNA-binding region" description="HMG box" evidence="1">
    <location>
        <begin position="215"/>
        <end position="278"/>
    </location>
</feature>
<dbReference type="PROSITE" id="PS50118">
    <property type="entry name" value="HMG_BOX_2"/>
    <property type="match status" value="1"/>
</dbReference>
<sequence length="435" mass="49555">MRRRMVRRLTRIIAGNRNQRIRLNCIKPTMPSSDSSSSDDDSGSSSSSSSSESEPPVMSPKKTGPSNNNKGKVDDETDEPDAAGDNQQKKVNADSFKWTTVKIMELVHVAMLNCDPGQLSFMPYDQVIVDWDVVARTVDLPRAKCEEKWKVLLKSTRHFRTLPEVITDVVLQHHKSDLFQHNKHVDQGNSSKSTEPKKSVEPKKTRIPVNTNHPVKPKLSAYSYFCEEKAKAVPESGVHKMIRLGVMWKTTDEQEKARYQKICDERKEAYIREVKSYATLHPEDLVIQHTLAELRKSDERKRKEEGSKAKVKNGAVLNTDSPKKKSKPVENDSSSQEDLNKTLPVVSNAKTPVKRHHSDTELSAKKKKKKKEKKARREAMVTAEDVYIEERFDDYKISKPDMEDNDIKARLTHKFGKMSDKKKAKYEALAAERNG</sequence>
<dbReference type="Gene3D" id="1.10.30.10">
    <property type="entry name" value="High mobility group box domain"/>
    <property type="match status" value="2"/>
</dbReference>
<evidence type="ECO:0000256" key="1">
    <source>
        <dbReference type="PROSITE-ProRule" id="PRU00267"/>
    </source>
</evidence>
<dbReference type="SUPFAM" id="SSF47095">
    <property type="entry name" value="HMG-box"/>
    <property type="match status" value="2"/>
</dbReference>
<dbReference type="SMART" id="SM00398">
    <property type="entry name" value="HMG"/>
    <property type="match status" value="1"/>
</dbReference>
<dbReference type="GO" id="GO:0003677">
    <property type="term" value="F:DNA binding"/>
    <property type="evidence" value="ECO:0007669"/>
    <property type="project" value="UniProtKB-UniRule"/>
</dbReference>
<feature type="compositionally biased region" description="Basic and acidic residues" evidence="2">
    <location>
        <begin position="297"/>
        <end position="308"/>
    </location>
</feature>
<evidence type="ECO:0000313" key="5">
    <source>
        <dbReference type="Proteomes" id="UP000828390"/>
    </source>
</evidence>
<comment type="caution">
    <text evidence="4">The sequence shown here is derived from an EMBL/GenBank/DDBJ whole genome shotgun (WGS) entry which is preliminary data.</text>
</comment>
<dbReference type="AlphaFoldDB" id="A0A9D4BZG6"/>